<evidence type="ECO:0000256" key="4">
    <source>
        <dbReference type="ARBA" id="ARBA00022538"/>
    </source>
</evidence>
<comment type="caution">
    <text evidence="13">The sequence shown here is derived from an EMBL/GenBank/DDBJ whole genome shotgun (WGS) entry which is preliminary data.</text>
</comment>
<evidence type="ECO:0000259" key="12">
    <source>
        <dbReference type="Pfam" id="PF02254"/>
    </source>
</evidence>
<dbReference type="RefSeq" id="WP_012078819.1">
    <property type="nucleotide sequence ID" value="NZ_JBHTCC010000002.1"/>
</dbReference>
<feature type="transmembrane region" description="Helical" evidence="10">
    <location>
        <begin position="337"/>
        <end position="359"/>
    </location>
</feature>
<keyword evidence="2" id="KW-0813">Transport</keyword>
<comment type="subcellular location">
    <subcellularLocation>
        <location evidence="1">Membrane</location>
        <topology evidence="1">Multi-pass membrane protein</topology>
    </subcellularLocation>
</comment>
<accession>A0ABW2J6G7</accession>
<feature type="transmembrane region" description="Helical" evidence="10">
    <location>
        <begin position="40"/>
        <end position="58"/>
    </location>
</feature>
<feature type="transmembrane region" description="Helical" evidence="10">
    <location>
        <begin position="12"/>
        <end position="31"/>
    </location>
</feature>
<keyword evidence="6" id="KW-0630">Potassium</keyword>
<dbReference type="InterPro" id="IPR006153">
    <property type="entry name" value="Cation/H_exchanger_TM"/>
</dbReference>
<proteinExistence type="predicted"/>
<evidence type="ECO:0000256" key="6">
    <source>
        <dbReference type="ARBA" id="ARBA00022958"/>
    </source>
</evidence>
<keyword evidence="4" id="KW-0633">Potassium transport</keyword>
<reference evidence="14" key="1">
    <citation type="journal article" date="2019" name="Int. J. Syst. Evol. Microbiol.">
        <title>The Global Catalogue of Microorganisms (GCM) 10K type strain sequencing project: providing services to taxonomists for standard genome sequencing and annotation.</title>
        <authorList>
            <consortium name="The Broad Institute Genomics Platform"/>
            <consortium name="The Broad Institute Genome Sequencing Center for Infectious Disease"/>
            <person name="Wu L."/>
            <person name="Ma J."/>
        </authorList>
    </citation>
    <scope>NUCLEOTIDE SEQUENCE [LARGE SCALE GENOMIC DNA]</scope>
    <source>
        <strain evidence="14">CCUG 36956</strain>
    </source>
</reference>
<dbReference type="SUPFAM" id="SSF51735">
    <property type="entry name" value="NAD(P)-binding Rossmann-fold domains"/>
    <property type="match status" value="1"/>
</dbReference>
<evidence type="ECO:0000256" key="2">
    <source>
        <dbReference type="ARBA" id="ARBA00022448"/>
    </source>
</evidence>
<feature type="domain" description="Cation/H+ exchanger transmembrane" evidence="11">
    <location>
        <begin position="28"/>
        <end position="378"/>
    </location>
</feature>
<dbReference type="EMBL" id="JBHTCC010000002">
    <property type="protein sequence ID" value="MFC7298667.1"/>
    <property type="molecule type" value="Genomic_DNA"/>
</dbReference>
<evidence type="ECO:0000256" key="1">
    <source>
        <dbReference type="ARBA" id="ARBA00004141"/>
    </source>
</evidence>
<feature type="transmembrane region" description="Helical" evidence="10">
    <location>
        <begin position="125"/>
        <end position="143"/>
    </location>
</feature>
<feature type="transmembrane region" description="Helical" evidence="10">
    <location>
        <begin position="95"/>
        <end position="119"/>
    </location>
</feature>
<dbReference type="PANTHER" id="PTHR46157">
    <property type="entry name" value="K(+) EFFLUX ANTIPORTER 3, CHLOROPLASTIC"/>
    <property type="match status" value="1"/>
</dbReference>
<feature type="transmembrane region" description="Helical" evidence="10">
    <location>
        <begin position="278"/>
        <end position="297"/>
    </location>
</feature>
<feature type="transmembrane region" description="Helical" evidence="10">
    <location>
        <begin position="155"/>
        <end position="178"/>
    </location>
</feature>
<evidence type="ECO:0000259" key="11">
    <source>
        <dbReference type="Pfam" id="PF00999"/>
    </source>
</evidence>
<feature type="transmembrane region" description="Helical" evidence="10">
    <location>
        <begin position="303"/>
        <end position="325"/>
    </location>
</feature>
<organism evidence="13 14">
    <name type="scientific">Herminiimonas aquatilis</name>
    <dbReference type="NCBI Taxonomy" id="345342"/>
    <lineage>
        <taxon>Bacteria</taxon>
        <taxon>Pseudomonadati</taxon>
        <taxon>Pseudomonadota</taxon>
        <taxon>Betaproteobacteria</taxon>
        <taxon>Burkholderiales</taxon>
        <taxon>Oxalobacteraceae</taxon>
        <taxon>Herminiimonas</taxon>
    </lineage>
</organism>
<feature type="transmembrane region" description="Helical" evidence="10">
    <location>
        <begin position="225"/>
        <end position="242"/>
    </location>
</feature>
<keyword evidence="3" id="KW-0050">Antiport</keyword>
<dbReference type="InterPro" id="IPR003148">
    <property type="entry name" value="RCK_N"/>
</dbReference>
<keyword evidence="7 10" id="KW-1133">Transmembrane helix</keyword>
<keyword evidence="14" id="KW-1185">Reference proteome</keyword>
<protein>
    <submittedName>
        <fullName evidence="13">Cation:proton antiporter</fullName>
    </submittedName>
</protein>
<feature type="domain" description="RCK N-terminal" evidence="12">
    <location>
        <begin position="415"/>
        <end position="528"/>
    </location>
</feature>
<evidence type="ECO:0000256" key="5">
    <source>
        <dbReference type="ARBA" id="ARBA00022692"/>
    </source>
</evidence>
<feature type="transmembrane region" description="Helical" evidence="10">
    <location>
        <begin position="184"/>
        <end position="205"/>
    </location>
</feature>
<evidence type="ECO:0000256" key="3">
    <source>
        <dbReference type="ARBA" id="ARBA00022449"/>
    </source>
</evidence>
<dbReference type="Proteomes" id="UP001596379">
    <property type="component" value="Unassembled WGS sequence"/>
</dbReference>
<gene>
    <name evidence="13" type="ORF">ACFQO0_09485</name>
</gene>
<dbReference type="Pfam" id="PF02254">
    <property type="entry name" value="TrkA_N"/>
    <property type="match status" value="1"/>
</dbReference>
<keyword evidence="8" id="KW-0406">Ion transport</keyword>
<evidence type="ECO:0000313" key="13">
    <source>
        <dbReference type="EMBL" id="MFC7298667.1"/>
    </source>
</evidence>
<feature type="transmembrane region" description="Helical" evidence="10">
    <location>
        <begin position="64"/>
        <end position="83"/>
    </location>
</feature>
<dbReference type="InterPro" id="IPR038770">
    <property type="entry name" value="Na+/solute_symporter_sf"/>
</dbReference>
<dbReference type="Gene3D" id="3.40.50.720">
    <property type="entry name" value="NAD(P)-binding Rossmann-like Domain"/>
    <property type="match status" value="1"/>
</dbReference>
<dbReference type="InterPro" id="IPR036291">
    <property type="entry name" value="NAD(P)-bd_dom_sf"/>
</dbReference>
<keyword evidence="9 10" id="KW-0472">Membrane</keyword>
<evidence type="ECO:0000313" key="14">
    <source>
        <dbReference type="Proteomes" id="UP001596379"/>
    </source>
</evidence>
<dbReference type="Pfam" id="PF00999">
    <property type="entry name" value="Na_H_Exchanger"/>
    <property type="match status" value="1"/>
</dbReference>
<dbReference type="Gene3D" id="1.20.1530.20">
    <property type="match status" value="1"/>
</dbReference>
<evidence type="ECO:0000256" key="7">
    <source>
        <dbReference type="ARBA" id="ARBA00022989"/>
    </source>
</evidence>
<sequence length="575" mass="61385">MAAGEISDVTSLVMLVPAIVFLGLGITTAIVSRAVGLSPIVGYIVLGLGLNISGFGLLYGKSTISLLAELGVVFLLFDIGLHFSLDRIRKQASDIFAFGPFQVIFATTGLTLTALVLGISIVPALLIGSILALSSTAVVGRLIAERHQQNCPVGLTATSILIFQDVAAIFLLIVANSLDDGGTIWTVAALALCKAILAFAITVAISRLLIGSLLGLVARSKNEEVFTAAALLIALAAGWATGKMGLSLTLGAFLGGLALAETPYRAVIESEIRPFRGLLLGFFFISIGLSLNVNVLAHSLPLIIGLTILLFIVKIISNITASRVFKWSVPGSTQLGFLLAQGSEFAFVILSLPSMQSAIGDTNTSVIIAVVALSMAVTPNLADVGRKLAGRMRMRKRVKEALDAELTPKIDNAPIIIVGMGTIGRTIADALIKFEIGYYAVEFDQQRLEMAIADGYDATFGDGFDMQMWGSFKLHERKFSILTTPNFDILDGTRHMANSRFPNLKRYVVVTDEIEAQRFKNIGFATVIDRRFPRGLDVAEAILSEMGISPEAIENWIQQQTQPNDSVSPLAKTAA</sequence>
<evidence type="ECO:0000256" key="8">
    <source>
        <dbReference type="ARBA" id="ARBA00023065"/>
    </source>
</evidence>
<feature type="transmembrane region" description="Helical" evidence="10">
    <location>
        <begin position="248"/>
        <end position="266"/>
    </location>
</feature>
<dbReference type="PANTHER" id="PTHR46157:SF4">
    <property type="entry name" value="K(+) EFFLUX ANTIPORTER 3, CHLOROPLASTIC"/>
    <property type="match status" value="1"/>
</dbReference>
<feature type="transmembrane region" description="Helical" evidence="10">
    <location>
        <begin position="365"/>
        <end position="385"/>
    </location>
</feature>
<keyword evidence="5 10" id="KW-0812">Transmembrane</keyword>
<name>A0ABW2J6G7_9BURK</name>
<evidence type="ECO:0000256" key="9">
    <source>
        <dbReference type="ARBA" id="ARBA00023136"/>
    </source>
</evidence>
<evidence type="ECO:0000256" key="10">
    <source>
        <dbReference type="SAM" id="Phobius"/>
    </source>
</evidence>